<proteinExistence type="predicted"/>
<sequence>MGEVIAFQHRPRARAWSPTDLRALDRLVARLPAATGWELDPGTCRAFITGAEDETLLIVSREADGLAVACGWERAPHWHGRSLERYG</sequence>
<evidence type="ECO:0000313" key="1">
    <source>
        <dbReference type="EMBL" id="SDF85393.1"/>
    </source>
</evidence>
<dbReference type="EMBL" id="FNBW01000007">
    <property type="protein sequence ID" value="SDF85393.1"/>
    <property type="molecule type" value="Genomic_DNA"/>
</dbReference>
<name>A0A8G2EVH1_9PROT</name>
<comment type="caution">
    <text evidence="1">The sequence shown here is derived from an EMBL/GenBank/DDBJ whole genome shotgun (WGS) entry which is preliminary data.</text>
</comment>
<organism evidence="1 2">
    <name type="scientific">Thalassobaculum litoreum DSM 18839</name>
    <dbReference type="NCBI Taxonomy" id="1123362"/>
    <lineage>
        <taxon>Bacteria</taxon>
        <taxon>Pseudomonadati</taxon>
        <taxon>Pseudomonadota</taxon>
        <taxon>Alphaproteobacteria</taxon>
        <taxon>Rhodospirillales</taxon>
        <taxon>Thalassobaculaceae</taxon>
        <taxon>Thalassobaculum</taxon>
    </lineage>
</organism>
<evidence type="ECO:0000313" key="2">
    <source>
        <dbReference type="Proteomes" id="UP000198615"/>
    </source>
</evidence>
<protein>
    <submittedName>
        <fullName evidence="1">Uncharacterized protein</fullName>
    </submittedName>
</protein>
<accession>A0A8G2EVH1</accession>
<gene>
    <name evidence="1" type="ORF">SAMN05660686_02552</name>
</gene>
<keyword evidence="2" id="KW-1185">Reference proteome</keyword>
<dbReference type="AlphaFoldDB" id="A0A8G2EVH1"/>
<reference evidence="1 2" key="1">
    <citation type="submission" date="2016-10" db="EMBL/GenBank/DDBJ databases">
        <authorList>
            <person name="Varghese N."/>
            <person name="Submissions S."/>
        </authorList>
    </citation>
    <scope>NUCLEOTIDE SEQUENCE [LARGE SCALE GENOMIC DNA]</scope>
    <source>
        <strain evidence="1 2">DSM 18839</strain>
    </source>
</reference>
<dbReference type="RefSeq" id="WP_038013961.1">
    <property type="nucleotide sequence ID" value="NZ_FNBW01000007.1"/>
</dbReference>
<dbReference type="OrthoDB" id="9996789at2"/>
<dbReference type="Proteomes" id="UP000198615">
    <property type="component" value="Unassembled WGS sequence"/>
</dbReference>